<organism evidence="3 4">
    <name type="scientific">Chitinophaga niabensis</name>
    <dbReference type="NCBI Taxonomy" id="536979"/>
    <lineage>
        <taxon>Bacteria</taxon>
        <taxon>Pseudomonadati</taxon>
        <taxon>Bacteroidota</taxon>
        <taxon>Chitinophagia</taxon>
        <taxon>Chitinophagales</taxon>
        <taxon>Chitinophagaceae</taxon>
        <taxon>Chitinophaga</taxon>
    </lineage>
</organism>
<dbReference type="EMBL" id="FSRA01000001">
    <property type="protein sequence ID" value="SIO01156.1"/>
    <property type="molecule type" value="Genomic_DNA"/>
</dbReference>
<accession>A0A1N6G0P8</accession>
<evidence type="ECO:0000313" key="3">
    <source>
        <dbReference type="EMBL" id="SIO01156.1"/>
    </source>
</evidence>
<feature type="transmembrane region" description="Helical" evidence="2">
    <location>
        <begin position="506"/>
        <end position="522"/>
    </location>
</feature>
<gene>
    <name evidence="3" type="ORF">SAMN04488055_2518</name>
</gene>
<keyword evidence="2" id="KW-0812">Transmembrane</keyword>
<dbReference type="OrthoDB" id="1551493at2"/>
<keyword evidence="2" id="KW-1133">Transmembrane helix</keyword>
<feature type="transmembrane region" description="Helical" evidence="2">
    <location>
        <begin position="116"/>
        <end position="134"/>
    </location>
</feature>
<evidence type="ECO:0000256" key="2">
    <source>
        <dbReference type="SAM" id="Phobius"/>
    </source>
</evidence>
<evidence type="ECO:0000313" key="4">
    <source>
        <dbReference type="Proteomes" id="UP000185003"/>
    </source>
</evidence>
<feature type="transmembrane region" description="Helical" evidence="2">
    <location>
        <begin position="434"/>
        <end position="454"/>
    </location>
</feature>
<proteinExistence type="predicted"/>
<feature type="transmembrane region" description="Helical" evidence="2">
    <location>
        <begin position="45"/>
        <end position="67"/>
    </location>
</feature>
<keyword evidence="4" id="KW-1185">Reference proteome</keyword>
<name>A0A1N6G0P8_9BACT</name>
<dbReference type="STRING" id="536979.SAMN04488055_2518"/>
<keyword evidence="2" id="KW-0472">Membrane</keyword>
<feature type="transmembrane region" description="Helical" evidence="2">
    <location>
        <begin position="171"/>
        <end position="193"/>
    </location>
</feature>
<dbReference type="Proteomes" id="UP000185003">
    <property type="component" value="Unassembled WGS sequence"/>
</dbReference>
<dbReference type="AlphaFoldDB" id="A0A1N6G0P8"/>
<sequence length="576" mass="64944">MIPVIPSLLTGVLLLLILLIGCRLVFLLFRYLFFRPNMFGVTFGMRLFTISVSCFLFRDFFYVLFWVPVSLIKVPLEQLLSGIEIAVGTTEKVGTEKVYMLIKNTYSLLLEKTRLFTPYFLGGLLTACLLHEVLRSLFYDEATTDYQIRKRSLQFYHSSIIGGSRAVKQNVALFLLMSGSLYLILCVTIAIPYNNNFPGYNDQNKDTAVYQIRIAASGDLSMTMNTFAQDTVPLSQVMRTTNVEQLSGLAKELLNRNNGQFIGNMEEQHRYLVKRTNEFNNSVKEFVTSKDNLVKKLNDKLKGKDGSVKLRYTYYQLLQEYVGNEIRIKEDLYRRALARINDDYMFYVKDPIARYVSAYSGFVTDLGRVKDGNIVPAEISNYTSTNFIFYRQPGDILPDASQWGPEPIEPTPGTDWGWLGRSASWLIKPNAPDLVLLIGMFGFGMLGAAISSFVNIRRKISQKDPLVDNLYIVIIRGFSAAIVIFLATKGGIAIVNNGSNNPNPHVLFLACLVGAVYSERIWEWAKKQLALKTDGAGEPFALADENKDAYNKESDQPRRERSGIAAPDEGAINPID</sequence>
<feature type="transmembrane region" description="Helical" evidence="2">
    <location>
        <begin position="12"/>
        <end position="33"/>
    </location>
</feature>
<evidence type="ECO:0000256" key="1">
    <source>
        <dbReference type="SAM" id="MobiDB-lite"/>
    </source>
</evidence>
<protein>
    <submittedName>
        <fullName evidence="3">Uncharacterized protein</fullName>
    </submittedName>
</protein>
<feature type="region of interest" description="Disordered" evidence="1">
    <location>
        <begin position="542"/>
        <end position="576"/>
    </location>
</feature>
<feature type="transmembrane region" description="Helical" evidence="2">
    <location>
        <begin position="466"/>
        <end position="486"/>
    </location>
</feature>
<dbReference type="RefSeq" id="WP_074239573.1">
    <property type="nucleotide sequence ID" value="NZ_FSRA01000001.1"/>
</dbReference>
<feature type="compositionally biased region" description="Basic and acidic residues" evidence="1">
    <location>
        <begin position="544"/>
        <end position="562"/>
    </location>
</feature>
<reference evidence="3 4" key="1">
    <citation type="submission" date="2016-11" db="EMBL/GenBank/DDBJ databases">
        <authorList>
            <person name="Jaros S."/>
            <person name="Januszkiewicz K."/>
            <person name="Wedrychowicz H."/>
        </authorList>
    </citation>
    <scope>NUCLEOTIDE SEQUENCE [LARGE SCALE GENOMIC DNA]</scope>
    <source>
        <strain evidence="3 4">DSM 24787</strain>
    </source>
</reference>